<sequence length="309" mass="35269">MRRILLLLFACFCLGVHVSAQSNIRINNYWENTYQINPGAMISEYQFVGSAAARKQWMNFPGAPVTEYLTFTAKLFTNRTHSTQIGQLGIKVFHDRIGYTDLINLSPSYSYSARLNLRWALNMGAAYKVQNYYYDFGEATTDVTNDPAISNARQSWTVHNVDVGVELVSYKVLFGVSVVNLISLFNGDDEYQSNTNFAYAMYKGKLDRTFSLLSGLCLINNKNIYQAEFKLSVLAESRRFPDVEVGAFYRTRKEFGLLLGMDLNENLRLALSYDYNVSGIIHSSYGTPEVQLIWKFGKIKNCECEEFLR</sequence>
<evidence type="ECO:0000313" key="2">
    <source>
        <dbReference type="EMBL" id="RKD90949.1"/>
    </source>
</evidence>
<reference evidence="2 3" key="1">
    <citation type="submission" date="2018-09" db="EMBL/GenBank/DDBJ databases">
        <title>Genomic Encyclopedia of Archaeal and Bacterial Type Strains, Phase II (KMG-II): from individual species to whole genera.</title>
        <authorList>
            <person name="Goeker M."/>
        </authorList>
    </citation>
    <scope>NUCLEOTIDE SEQUENCE [LARGE SCALE GENOMIC DNA]</scope>
    <source>
        <strain evidence="2 3">DSM 27148</strain>
    </source>
</reference>
<gene>
    <name evidence="2" type="ORF">BC643_1296</name>
</gene>
<feature type="chain" id="PRO_5019399989" evidence="1">
    <location>
        <begin position="21"/>
        <end position="309"/>
    </location>
</feature>
<dbReference type="Pfam" id="PF11751">
    <property type="entry name" value="PorP_SprF"/>
    <property type="match status" value="1"/>
</dbReference>
<dbReference type="Proteomes" id="UP000283387">
    <property type="component" value="Unassembled WGS sequence"/>
</dbReference>
<evidence type="ECO:0000256" key="1">
    <source>
        <dbReference type="SAM" id="SignalP"/>
    </source>
</evidence>
<dbReference type="OrthoDB" id="1093316at2"/>
<proteinExistence type="predicted"/>
<comment type="caution">
    <text evidence="2">The sequence shown here is derived from an EMBL/GenBank/DDBJ whole genome shotgun (WGS) entry which is preliminary data.</text>
</comment>
<organism evidence="2 3">
    <name type="scientific">Mangrovibacterium diazotrophicum</name>
    <dbReference type="NCBI Taxonomy" id="1261403"/>
    <lineage>
        <taxon>Bacteria</taxon>
        <taxon>Pseudomonadati</taxon>
        <taxon>Bacteroidota</taxon>
        <taxon>Bacteroidia</taxon>
        <taxon>Marinilabiliales</taxon>
        <taxon>Prolixibacteraceae</taxon>
        <taxon>Mangrovibacterium</taxon>
    </lineage>
</organism>
<keyword evidence="1" id="KW-0732">Signal</keyword>
<accession>A0A419W669</accession>
<protein>
    <submittedName>
        <fullName evidence="2">Type IX secretion system PorP/SprF family membrane protein</fullName>
    </submittedName>
</protein>
<dbReference type="NCBIfam" id="TIGR03519">
    <property type="entry name" value="T9SS_PorP_fam"/>
    <property type="match status" value="1"/>
</dbReference>
<dbReference type="InterPro" id="IPR019861">
    <property type="entry name" value="PorP/SprF_Bacteroidetes"/>
</dbReference>
<dbReference type="RefSeq" id="WP_120272302.1">
    <property type="nucleotide sequence ID" value="NZ_RAPN01000001.1"/>
</dbReference>
<evidence type="ECO:0000313" key="3">
    <source>
        <dbReference type="Proteomes" id="UP000283387"/>
    </source>
</evidence>
<name>A0A419W669_9BACT</name>
<dbReference type="AlphaFoldDB" id="A0A419W669"/>
<feature type="signal peptide" evidence="1">
    <location>
        <begin position="1"/>
        <end position="20"/>
    </location>
</feature>
<keyword evidence="3" id="KW-1185">Reference proteome</keyword>
<dbReference type="EMBL" id="RAPN01000001">
    <property type="protein sequence ID" value="RKD90949.1"/>
    <property type="molecule type" value="Genomic_DNA"/>
</dbReference>